<dbReference type="PANTHER" id="PTHR13068:SF130">
    <property type="entry name" value="TRANSCRIPTION TERMINATION FACTOR MTERF6, CHLOROPLASTIC_MITOCHONDRIAL-LIKE"/>
    <property type="match status" value="1"/>
</dbReference>
<dbReference type="GO" id="GO:0006353">
    <property type="term" value="P:DNA-templated transcription termination"/>
    <property type="evidence" value="ECO:0007669"/>
    <property type="project" value="UniProtKB-KW"/>
</dbReference>
<keyword evidence="2" id="KW-0804">Transcription</keyword>
<keyword evidence="2" id="KW-0805">Transcription regulation</keyword>
<organism evidence="4 5">
    <name type="scientific">Fraxinus pennsylvanica</name>
    <dbReference type="NCBI Taxonomy" id="56036"/>
    <lineage>
        <taxon>Eukaryota</taxon>
        <taxon>Viridiplantae</taxon>
        <taxon>Streptophyta</taxon>
        <taxon>Embryophyta</taxon>
        <taxon>Tracheophyta</taxon>
        <taxon>Spermatophyta</taxon>
        <taxon>Magnoliopsida</taxon>
        <taxon>eudicotyledons</taxon>
        <taxon>Gunneridae</taxon>
        <taxon>Pentapetalae</taxon>
        <taxon>asterids</taxon>
        <taxon>lamiids</taxon>
        <taxon>Lamiales</taxon>
        <taxon>Oleaceae</taxon>
        <taxon>Oleeae</taxon>
        <taxon>Fraxinus</taxon>
    </lineage>
</organism>
<evidence type="ECO:0000313" key="5">
    <source>
        <dbReference type="Proteomes" id="UP000834106"/>
    </source>
</evidence>
<dbReference type="InterPro" id="IPR003690">
    <property type="entry name" value="MTERF"/>
</dbReference>
<dbReference type="PANTHER" id="PTHR13068">
    <property type="entry name" value="CGI-12 PROTEIN-RELATED"/>
    <property type="match status" value="1"/>
</dbReference>
<sequence length="284" mass="32184">MPAVLAASLEKTIKPKFKIFQDMGFSAEDIAEIISNDPENLHRSADSRLRPSLLVLKRLLGSSAEVTKVLKISGWYLSRDLEKSVVPNVEYLKSCGVGMEQIIKNMYKFPRFLVYSPKNMISSVKIVDEMGTCRSSRLFIHAVQVVGSMSNETWELKLRHFRNLGFLEDDILKMFQKAPRVFSASQTKISKVVEVLLATGKYDLSSIVNSPVSFTCSVEKKIIPRMQVLGILESKNWIGKWPSLSTITKIADSKFVEKFVHPYLYEVGEVYMANSALNIKKYEN</sequence>
<dbReference type="InterPro" id="IPR038538">
    <property type="entry name" value="MTERF_sf"/>
</dbReference>
<keyword evidence="5" id="KW-1185">Reference proteome</keyword>
<evidence type="ECO:0000313" key="4">
    <source>
        <dbReference type="EMBL" id="CAI9771552.1"/>
    </source>
</evidence>
<proteinExistence type="inferred from homology"/>
<dbReference type="SMART" id="SM00733">
    <property type="entry name" value="Mterf"/>
    <property type="match status" value="6"/>
</dbReference>
<dbReference type="Proteomes" id="UP000834106">
    <property type="component" value="Chromosome 11"/>
</dbReference>
<dbReference type="Gene3D" id="1.25.70.10">
    <property type="entry name" value="Transcription termination factor 3, mitochondrial"/>
    <property type="match status" value="1"/>
</dbReference>
<keyword evidence="2" id="KW-0806">Transcription termination</keyword>
<comment type="similarity">
    <text evidence="1">Belongs to the mTERF family.</text>
</comment>
<evidence type="ECO:0000256" key="1">
    <source>
        <dbReference type="ARBA" id="ARBA00007692"/>
    </source>
</evidence>
<reference evidence="4" key="1">
    <citation type="submission" date="2023-05" db="EMBL/GenBank/DDBJ databases">
        <authorList>
            <person name="Huff M."/>
        </authorList>
    </citation>
    <scope>NUCLEOTIDE SEQUENCE</scope>
</reference>
<accession>A0AAD2DXP1</accession>
<gene>
    <name evidence="4" type="ORF">FPE_LOCUS18982</name>
</gene>
<evidence type="ECO:0000256" key="3">
    <source>
        <dbReference type="ARBA" id="ARBA00022946"/>
    </source>
</evidence>
<dbReference type="FunFam" id="1.25.70.10:FF:000001">
    <property type="entry name" value="Mitochondrial transcription termination factor-like"/>
    <property type="match status" value="1"/>
</dbReference>
<dbReference type="AlphaFoldDB" id="A0AAD2DXP1"/>
<protein>
    <submittedName>
        <fullName evidence="4">Uncharacterized protein</fullName>
    </submittedName>
</protein>
<dbReference type="Pfam" id="PF02536">
    <property type="entry name" value="mTERF"/>
    <property type="match status" value="1"/>
</dbReference>
<dbReference type="GO" id="GO:0003676">
    <property type="term" value="F:nucleic acid binding"/>
    <property type="evidence" value="ECO:0007669"/>
    <property type="project" value="InterPro"/>
</dbReference>
<name>A0AAD2DXP1_9LAMI</name>
<evidence type="ECO:0000256" key="2">
    <source>
        <dbReference type="ARBA" id="ARBA00022472"/>
    </source>
</evidence>
<keyword evidence="3" id="KW-0809">Transit peptide</keyword>
<dbReference type="EMBL" id="OU503046">
    <property type="protein sequence ID" value="CAI9771552.1"/>
    <property type="molecule type" value="Genomic_DNA"/>
</dbReference>